<evidence type="ECO:0000256" key="3">
    <source>
        <dbReference type="ARBA" id="ARBA00022448"/>
    </source>
</evidence>
<dbReference type="Gene3D" id="1.20.58.1610">
    <property type="entry name" value="NADH:ubiquinone/plastoquinone oxidoreductase, chain 3"/>
    <property type="match status" value="1"/>
</dbReference>
<evidence type="ECO:0000256" key="5">
    <source>
        <dbReference type="ARBA" id="ARBA00022967"/>
    </source>
</evidence>
<dbReference type="InterPro" id="IPR023043">
    <property type="entry name" value="NAD(P)H_OxRDtase_bac/plastid"/>
</dbReference>
<dbReference type="EMBL" id="CP116967">
    <property type="protein sequence ID" value="WNM59207.1"/>
    <property type="molecule type" value="Genomic_DNA"/>
</dbReference>
<evidence type="ECO:0000256" key="2">
    <source>
        <dbReference type="ARBA" id="ARBA00008472"/>
    </source>
</evidence>
<dbReference type="PANTHER" id="PTHR11058">
    <property type="entry name" value="NADH-UBIQUINONE OXIDOREDUCTASE CHAIN 3"/>
    <property type="match status" value="1"/>
</dbReference>
<keyword evidence="3 10" id="KW-0813">Transport</keyword>
<keyword evidence="8 10" id="KW-0830">Ubiquinone</keyword>
<dbReference type="Pfam" id="PF00507">
    <property type="entry name" value="Oxidored_q4"/>
    <property type="match status" value="1"/>
</dbReference>
<dbReference type="HAMAP" id="MF_01394">
    <property type="entry name" value="NDH1_NuoA"/>
    <property type="match status" value="1"/>
</dbReference>
<keyword evidence="10" id="KW-1003">Cell membrane</keyword>
<proteinExistence type="inferred from homology"/>
<feature type="transmembrane region" description="Helical" evidence="10">
    <location>
        <begin position="69"/>
        <end position="90"/>
    </location>
</feature>
<evidence type="ECO:0000256" key="6">
    <source>
        <dbReference type="ARBA" id="ARBA00022989"/>
    </source>
</evidence>
<dbReference type="KEGG" id="nall:PP769_05425"/>
<keyword evidence="4 10" id="KW-0812">Transmembrane</keyword>
<accession>A0AA96GDC5</accession>
<evidence type="ECO:0000256" key="4">
    <source>
        <dbReference type="ARBA" id="ARBA00022692"/>
    </source>
</evidence>
<dbReference type="Proteomes" id="UP001302719">
    <property type="component" value="Chromosome"/>
</dbReference>
<evidence type="ECO:0000256" key="9">
    <source>
        <dbReference type="ARBA" id="ARBA00023136"/>
    </source>
</evidence>
<organism evidence="12 13">
    <name type="scientific">Candidatus Nitrospira allomarina</name>
    <dbReference type="NCBI Taxonomy" id="3020900"/>
    <lineage>
        <taxon>Bacteria</taxon>
        <taxon>Pseudomonadati</taxon>
        <taxon>Nitrospirota</taxon>
        <taxon>Nitrospiria</taxon>
        <taxon>Nitrospirales</taxon>
        <taxon>Nitrospiraceae</taxon>
        <taxon>Nitrospira</taxon>
    </lineage>
</organism>
<dbReference type="GO" id="GO:0048038">
    <property type="term" value="F:quinone binding"/>
    <property type="evidence" value="ECO:0007669"/>
    <property type="project" value="UniProtKB-KW"/>
</dbReference>
<evidence type="ECO:0000256" key="11">
    <source>
        <dbReference type="RuleBase" id="RU003639"/>
    </source>
</evidence>
<comment type="subunit">
    <text evidence="10">NDH-1 is composed of 14 different subunits. Subunits NuoA, H, J, K, L, M, N constitute the membrane sector of the complex.</text>
</comment>
<evidence type="ECO:0000313" key="12">
    <source>
        <dbReference type="EMBL" id="WNM59207.1"/>
    </source>
</evidence>
<evidence type="ECO:0000256" key="8">
    <source>
        <dbReference type="ARBA" id="ARBA00023075"/>
    </source>
</evidence>
<keyword evidence="6 10" id="KW-1133">Transmembrane helix</keyword>
<gene>
    <name evidence="10" type="primary">nuoA</name>
    <name evidence="12" type="ORF">PP769_05425</name>
</gene>
<keyword evidence="5 10" id="KW-1278">Translocase</keyword>
<evidence type="ECO:0000313" key="13">
    <source>
        <dbReference type="Proteomes" id="UP001302719"/>
    </source>
</evidence>
<feature type="transmembrane region" description="Helical" evidence="10">
    <location>
        <begin position="14"/>
        <end position="38"/>
    </location>
</feature>
<dbReference type="GO" id="GO:0008137">
    <property type="term" value="F:NADH dehydrogenase (ubiquinone) activity"/>
    <property type="evidence" value="ECO:0007669"/>
    <property type="project" value="InterPro"/>
</dbReference>
<dbReference type="GO" id="GO:0005886">
    <property type="term" value="C:plasma membrane"/>
    <property type="evidence" value="ECO:0007669"/>
    <property type="project" value="UniProtKB-SubCell"/>
</dbReference>
<dbReference type="RefSeq" id="WP_312645907.1">
    <property type="nucleotide sequence ID" value="NZ_CP116967.1"/>
</dbReference>
<dbReference type="FunFam" id="1.20.58.1610:FF:000004">
    <property type="entry name" value="NADH-quinone oxidoreductase subunit A"/>
    <property type="match status" value="1"/>
</dbReference>
<evidence type="ECO:0000256" key="10">
    <source>
        <dbReference type="HAMAP-Rule" id="MF_01394"/>
    </source>
</evidence>
<feature type="transmembrane region" description="Helical" evidence="10">
    <location>
        <begin position="96"/>
        <end position="118"/>
    </location>
</feature>
<evidence type="ECO:0000256" key="7">
    <source>
        <dbReference type="ARBA" id="ARBA00023027"/>
    </source>
</evidence>
<keyword evidence="13" id="KW-1185">Reference proteome</keyword>
<comment type="catalytic activity">
    <reaction evidence="10 11">
        <text>a quinone + NADH + 5 H(+)(in) = a quinol + NAD(+) + 4 H(+)(out)</text>
        <dbReference type="Rhea" id="RHEA:57888"/>
        <dbReference type="ChEBI" id="CHEBI:15378"/>
        <dbReference type="ChEBI" id="CHEBI:24646"/>
        <dbReference type="ChEBI" id="CHEBI:57540"/>
        <dbReference type="ChEBI" id="CHEBI:57945"/>
        <dbReference type="ChEBI" id="CHEBI:132124"/>
    </reaction>
</comment>
<dbReference type="InterPro" id="IPR000440">
    <property type="entry name" value="NADH_UbQ/plastoQ_OxRdtase_su3"/>
</dbReference>
<comment type="subcellular location">
    <subcellularLocation>
        <location evidence="10 11">Cell membrane</location>
        <topology evidence="10 11">Multi-pass membrane protein</topology>
    </subcellularLocation>
    <subcellularLocation>
        <location evidence="1">Membrane</location>
        <topology evidence="1">Multi-pass membrane protein</topology>
    </subcellularLocation>
</comment>
<dbReference type="EC" id="7.1.1.-" evidence="10"/>
<reference evidence="12 13" key="1">
    <citation type="submission" date="2023-01" db="EMBL/GenBank/DDBJ databases">
        <title>Cultivation and genomic characterization of new, ubiquitous marine nitrite-oxidizing bacteria from the Nitrospirales.</title>
        <authorList>
            <person name="Mueller A.J."/>
            <person name="Daebeler A."/>
            <person name="Herbold C.W."/>
            <person name="Kirkegaard R.H."/>
            <person name="Daims H."/>
        </authorList>
    </citation>
    <scope>NUCLEOTIDE SEQUENCE [LARGE SCALE GENOMIC DNA]</scope>
    <source>
        <strain evidence="12 13">VA</strain>
    </source>
</reference>
<comment type="similarity">
    <text evidence="2 10 11">Belongs to the complex I subunit 3 family.</text>
</comment>
<dbReference type="InterPro" id="IPR038430">
    <property type="entry name" value="NDAH_ubi_oxred_su3_sf"/>
</dbReference>
<protein>
    <recommendedName>
        <fullName evidence="10">NADH-quinone oxidoreductase subunit A</fullName>
        <ecNumber evidence="10">7.1.1.-</ecNumber>
    </recommendedName>
    <alternativeName>
        <fullName evidence="10">NADH dehydrogenase I subunit A</fullName>
    </alternativeName>
    <alternativeName>
        <fullName evidence="10">NDH-1 subunit A</fullName>
    </alternativeName>
    <alternativeName>
        <fullName evidence="10">NUO1</fullName>
    </alternativeName>
</protein>
<dbReference type="AlphaFoldDB" id="A0AA96GDC5"/>
<dbReference type="PANTHER" id="PTHR11058:SF9">
    <property type="entry name" value="NADH-UBIQUINONE OXIDOREDUCTASE CHAIN 3"/>
    <property type="match status" value="1"/>
</dbReference>
<sequence length="127" mass="14668">MSGSDLLLEYLTKFLPILIFIGLAMGFGLVTLALSYLVQPKYPEPEKLSTYECGSEPFSDSRMPFPIRYYVIAMLFVIFDIEVIFLYPWAITFNQLGMIGFIEMMIFIGLFVVAYVYAWRKGALEWD</sequence>
<dbReference type="GO" id="GO:0050136">
    <property type="term" value="F:NADH dehydrogenase (quinone) (non-electrogenic) activity"/>
    <property type="evidence" value="ECO:0007669"/>
    <property type="project" value="UniProtKB-UniRule"/>
</dbReference>
<dbReference type="GO" id="GO:0030964">
    <property type="term" value="C:NADH dehydrogenase complex"/>
    <property type="evidence" value="ECO:0007669"/>
    <property type="project" value="TreeGrafter"/>
</dbReference>
<keyword evidence="10 11" id="KW-0874">Quinone</keyword>
<name>A0AA96GDC5_9BACT</name>
<evidence type="ECO:0000256" key="1">
    <source>
        <dbReference type="ARBA" id="ARBA00004141"/>
    </source>
</evidence>
<comment type="function">
    <text evidence="10">NDH-1 shuttles electrons from NADH, via FMN and iron-sulfur (Fe-S) centers, to quinones in the respiratory chain. The immediate electron acceptor for the enzyme in this species is believed to be ubiquinone. Couples the redox reaction to proton translocation (for every two electrons transferred, four hydrogen ions are translocated across the cytoplasmic membrane), and thus conserves the redox energy in a proton gradient.</text>
</comment>
<keyword evidence="7 10" id="KW-0520">NAD</keyword>
<keyword evidence="9 10" id="KW-0472">Membrane</keyword>